<evidence type="ECO:0008006" key="12">
    <source>
        <dbReference type="Google" id="ProtNLM"/>
    </source>
</evidence>
<evidence type="ECO:0000256" key="5">
    <source>
        <dbReference type="ARBA" id="ARBA00022801"/>
    </source>
</evidence>
<dbReference type="Pfam" id="PF02578">
    <property type="entry name" value="Cu-oxidase_4"/>
    <property type="match status" value="1"/>
</dbReference>
<name>A0ABX4NGR6_9LEPT</name>
<protein>
    <recommendedName>
        <fullName evidence="12">Laccase domain-containing protein</fullName>
    </recommendedName>
</protein>
<dbReference type="Proteomes" id="UP000231879">
    <property type="component" value="Unassembled WGS sequence"/>
</dbReference>
<keyword evidence="11" id="KW-1185">Reference proteome</keyword>
<comment type="caution">
    <text evidence="10">The sequence shown here is derived from an EMBL/GenBank/DDBJ whole genome shotgun (WGS) entry which is preliminary data.</text>
</comment>
<dbReference type="InterPro" id="IPR003730">
    <property type="entry name" value="Cu_polyphenol_OxRdtase"/>
</dbReference>
<comment type="catalytic activity">
    <reaction evidence="1">
        <text>inosine + phosphate = alpha-D-ribose 1-phosphate + hypoxanthine</text>
        <dbReference type="Rhea" id="RHEA:27646"/>
        <dbReference type="ChEBI" id="CHEBI:17368"/>
        <dbReference type="ChEBI" id="CHEBI:17596"/>
        <dbReference type="ChEBI" id="CHEBI:43474"/>
        <dbReference type="ChEBI" id="CHEBI:57720"/>
        <dbReference type="EC" id="2.4.2.1"/>
    </reaction>
    <physiologicalReaction direction="left-to-right" evidence="1">
        <dbReference type="Rhea" id="RHEA:27647"/>
    </physiologicalReaction>
</comment>
<evidence type="ECO:0000256" key="2">
    <source>
        <dbReference type="ARBA" id="ARBA00007353"/>
    </source>
</evidence>
<gene>
    <name evidence="10" type="ORF">CH367_16915</name>
</gene>
<keyword evidence="3" id="KW-0808">Transferase</keyword>
<dbReference type="CDD" id="cd16833">
    <property type="entry name" value="YfiH"/>
    <property type="match status" value="1"/>
</dbReference>
<evidence type="ECO:0000313" key="10">
    <source>
        <dbReference type="EMBL" id="PJZ55996.1"/>
    </source>
</evidence>
<evidence type="ECO:0000256" key="1">
    <source>
        <dbReference type="ARBA" id="ARBA00000553"/>
    </source>
</evidence>
<comment type="catalytic activity">
    <reaction evidence="9">
        <text>S-methyl-5'-thioadenosine + phosphate = 5-(methylsulfanyl)-alpha-D-ribose 1-phosphate + adenine</text>
        <dbReference type="Rhea" id="RHEA:11852"/>
        <dbReference type="ChEBI" id="CHEBI:16708"/>
        <dbReference type="ChEBI" id="CHEBI:17509"/>
        <dbReference type="ChEBI" id="CHEBI:43474"/>
        <dbReference type="ChEBI" id="CHEBI:58533"/>
        <dbReference type="EC" id="2.4.2.28"/>
    </reaction>
    <physiologicalReaction direction="left-to-right" evidence="9">
        <dbReference type="Rhea" id="RHEA:11853"/>
    </physiologicalReaction>
</comment>
<organism evidence="10 11">
    <name type="scientific">Leptospira barantonii</name>
    <dbReference type="NCBI Taxonomy" id="2023184"/>
    <lineage>
        <taxon>Bacteria</taxon>
        <taxon>Pseudomonadati</taxon>
        <taxon>Spirochaetota</taxon>
        <taxon>Spirochaetia</taxon>
        <taxon>Leptospirales</taxon>
        <taxon>Leptospiraceae</taxon>
        <taxon>Leptospira</taxon>
    </lineage>
</organism>
<evidence type="ECO:0000256" key="4">
    <source>
        <dbReference type="ARBA" id="ARBA00022723"/>
    </source>
</evidence>
<dbReference type="EMBL" id="NPDS01000008">
    <property type="protein sequence ID" value="PJZ55996.1"/>
    <property type="molecule type" value="Genomic_DNA"/>
</dbReference>
<dbReference type="PANTHER" id="PTHR30616:SF2">
    <property type="entry name" value="PURINE NUCLEOSIDE PHOSPHORYLASE LACC1"/>
    <property type="match status" value="1"/>
</dbReference>
<accession>A0ABX4NGR6</accession>
<evidence type="ECO:0000256" key="6">
    <source>
        <dbReference type="ARBA" id="ARBA00022833"/>
    </source>
</evidence>
<reference evidence="10 11" key="1">
    <citation type="submission" date="2017-07" db="EMBL/GenBank/DDBJ databases">
        <title>Leptospira spp. isolated from tropical soils.</title>
        <authorList>
            <person name="Thibeaux R."/>
            <person name="Iraola G."/>
            <person name="Ferres I."/>
            <person name="Bierque E."/>
            <person name="Girault D."/>
            <person name="Soupe-Gilbert M.-E."/>
            <person name="Picardeau M."/>
            <person name="Goarant C."/>
        </authorList>
    </citation>
    <scope>NUCLEOTIDE SEQUENCE [LARGE SCALE GENOMIC DNA]</scope>
    <source>
        <strain evidence="10 11">FH4-C-A1</strain>
    </source>
</reference>
<dbReference type="SUPFAM" id="SSF64438">
    <property type="entry name" value="CNF1/YfiH-like putative cysteine hydrolases"/>
    <property type="match status" value="1"/>
</dbReference>
<comment type="catalytic activity">
    <reaction evidence="7">
        <text>adenosine + H2O + H(+) = inosine + NH4(+)</text>
        <dbReference type="Rhea" id="RHEA:24408"/>
        <dbReference type="ChEBI" id="CHEBI:15377"/>
        <dbReference type="ChEBI" id="CHEBI:15378"/>
        <dbReference type="ChEBI" id="CHEBI:16335"/>
        <dbReference type="ChEBI" id="CHEBI:17596"/>
        <dbReference type="ChEBI" id="CHEBI:28938"/>
        <dbReference type="EC" id="3.5.4.4"/>
    </reaction>
    <physiologicalReaction direction="left-to-right" evidence="7">
        <dbReference type="Rhea" id="RHEA:24409"/>
    </physiologicalReaction>
</comment>
<proteinExistence type="inferred from homology"/>
<sequence length="235" mass="26531">MALLHSFPISESRQIKILIAGKKELPGRSLDVSEQRTEIARLTGKKESSVFILNQVHGDTVLDADRSDSFSFEDGDSWIGEEPDQVLCIKTADCMPLFFWSPKSPKFVAIHSGWKGTLAGISEKTLRLAFDESILKDGSLFGYLGPCASGLRYEVGDEVASLFRKEFPECLKPTGVDKFLLDLESFVRYRLEKNGIVVSFQSDRICTMEENSDFFSHRKKDVGRNLNLIWKEVRP</sequence>
<dbReference type="InterPro" id="IPR011324">
    <property type="entry name" value="Cytotoxic_necrot_fac-like_cat"/>
</dbReference>
<dbReference type="PANTHER" id="PTHR30616">
    <property type="entry name" value="UNCHARACTERIZED PROTEIN YFIH"/>
    <property type="match status" value="1"/>
</dbReference>
<keyword evidence="4" id="KW-0479">Metal-binding</keyword>
<evidence type="ECO:0000256" key="3">
    <source>
        <dbReference type="ARBA" id="ARBA00022679"/>
    </source>
</evidence>
<keyword evidence="6" id="KW-0862">Zinc</keyword>
<dbReference type="InterPro" id="IPR038371">
    <property type="entry name" value="Cu_polyphenol_OxRdtase_sf"/>
</dbReference>
<comment type="catalytic activity">
    <reaction evidence="8">
        <text>adenosine + phosphate = alpha-D-ribose 1-phosphate + adenine</text>
        <dbReference type="Rhea" id="RHEA:27642"/>
        <dbReference type="ChEBI" id="CHEBI:16335"/>
        <dbReference type="ChEBI" id="CHEBI:16708"/>
        <dbReference type="ChEBI" id="CHEBI:43474"/>
        <dbReference type="ChEBI" id="CHEBI:57720"/>
        <dbReference type="EC" id="2.4.2.1"/>
    </reaction>
    <physiologicalReaction direction="left-to-right" evidence="8">
        <dbReference type="Rhea" id="RHEA:27643"/>
    </physiologicalReaction>
</comment>
<comment type="similarity">
    <text evidence="2">Belongs to the purine nucleoside phosphorylase YfiH/LACC1 family.</text>
</comment>
<evidence type="ECO:0000256" key="8">
    <source>
        <dbReference type="ARBA" id="ARBA00048968"/>
    </source>
</evidence>
<evidence type="ECO:0000313" key="11">
    <source>
        <dbReference type="Proteomes" id="UP000231879"/>
    </source>
</evidence>
<dbReference type="RefSeq" id="WP_100763684.1">
    <property type="nucleotide sequence ID" value="NZ_NPDS01000008.1"/>
</dbReference>
<evidence type="ECO:0000256" key="9">
    <source>
        <dbReference type="ARBA" id="ARBA00049893"/>
    </source>
</evidence>
<dbReference type="Gene3D" id="3.60.140.10">
    <property type="entry name" value="CNF1/YfiH-like putative cysteine hydrolases"/>
    <property type="match status" value="1"/>
</dbReference>
<evidence type="ECO:0000256" key="7">
    <source>
        <dbReference type="ARBA" id="ARBA00047989"/>
    </source>
</evidence>
<keyword evidence="5" id="KW-0378">Hydrolase</keyword>